<dbReference type="InterPro" id="IPR005112">
    <property type="entry name" value="dDENN_dom"/>
</dbReference>
<evidence type="ECO:0000313" key="7">
    <source>
        <dbReference type="Proteomes" id="UP000694565"/>
    </source>
</evidence>
<dbReference type="SMART" id="SM00799">
    <property type="entry name" value="DENN"/>
    <property type="match status" value="1"/>
</dbReference>
<dbReference type="Gene3D" id="3.40.50.11500">
    <property type="match status" value="1"/>
</dbReference>
<feature type="domain" description="MABP" evidence="5">
    <location>
        <begin position="38"/>
        <end position="197"/>
    </location>
</feature>
<dbReference type="Gene3D" id="2.100.10.50">
    <property type="match status" value="1"/>
</dbReference>
<dbReference type="InterPro" id="IPR002885">
    <property type="entry name" value="PPR_rpt"/>
</dbReference>
<dbReference type="InterPro" id="IPR005113">
    <property type="entry name" value="uDENN_dom"/>
</dbReference>
<dbReference type="GeneTree" id="ENSGT00940000158215"/>
<dbReference type="InterPro" id="IPR051696">
    <property type="entry name" value="DENN_Domain_GEFs"/>
</dbReference>
<feature type="compositionally biased region" description="Low complexity" evidence="3">
    <location>
        <begin position="1340"/>
        <end position="1353"/>
    </location>
</feature>
<evidence type="ECO:0000256" key="1">
    <source>
        <dbReference type="ARBA" id="ARBA00022658"/>
    </source>
</evidence>
<dbReference type="PROSITE" id="PS51375">
    <property type="entry name" value="PPR"/>
    <property type="match status" value="1"/>
</dbReference>
<dbReference type="Pfam" id="PF02141">
    <property type="entry name" value="DENN"/>
    <property type="match status" value="1"/>
</dbReference>
<feature type="compositionally biased region" description="Polar residues" evidence="3">
    <location>
        <begin position="1193"/>
        <end position="1212"/>
    </location>
</feature>
<dbReference type="PANTHER" id="PTHR12296">
    <property type="entry name" value="DENN DOMAIN-CONTAINING PROTEIN 4"/>
    <property type="match status" value="1"/>
</dbReference>
<dbReference type="InterPro" id="IPR011990">
    <property type="entry name" value="TPR-like_helical_dom_sf"/>
</dbReference>
<dbReference type="SMART" id="SM00800">
    <property type="entry name" value="uDENN"/>
    <property type="match status" value="1"/>
</dbReference>
<dbReference type="Gene3D" id="1.25.40.10">
    <property type="entry name" value="Tetratricopeptide repeat domain"/>
    <property type="match status" value="1"/>
</dbReference>
<dbReference type="GO" id="GO:0005085">
    <property type="term" value="F:guanyl-nucleotide exchange factor activity"/>
    <property type="evidence" value="ECO:0007669"/>
    <property type="project" value="UniProtKB-KW"/>
</dbReference>
<dbReference type="InterPro" id="IPR043153">
    <property type="entry name" value="DENN_C"/>
</dbReference>
<reference evidence="6" key="2">
    <citation type="submission" date="2025-09" db="UniProtKB">
        <authorList>
            <consortium name="Ensembl"/>
        </authorList>
    </citation>
    <scope>IDENTIFICATION</scope>
</reference>
<dbReference type="InterPro" id="IPR037516">
    <property type="entry name" value="Tripartite_DENN"/>
</dbReference>
<dbReference type="InterPro" id="IPR001194">
    <property type="entry name" value="cDENN_dom"/>
</dbReference>
<dbReference type="Ensembl" id="ENSCLMT00005023940.1">
    <property type="protein sequence ID" value="ENSCLMP00005022856.1"/>
    <property type="gene ID" value="ENSCLMG00005011298.1"/>
</dbReference>
<feature type="region of interest" description="Disordered" evidence="3">
    <location>
        <begin position="1340"/>
        <end position="1374"/>
    </location>
</feature>
<organism evidence="6 7">
    <name type="scientific">Cyclopterus lumpus</name>
    <name type="common">Lumpsucker</name>
    <dbReference type="NCBI Taxonomy" id="8103"/>
    <lineage>
        <taxon>Eukaryota</taxon>
        <taxon>Metazoa</taxon>
        <taxon>Chordata</taxon>
        <taxon>Craniata</taxon>
        <taxon>Vertebrata</taxon>
        <taxon>Euteleostomi</taxon>
        <taxon>Actinopterygii</taxon>
        <taxon>Neopterygii</taxon>
        <taxon>Teleostei</taxon>
        <taxon>Neoteleostei</taxon>
        <taxon>Acanthomorphata</taxon>
        <taxon>Eupercaria</taxon>
        <taxon>Perciformes</taxon>
        <taxon>Cottioidei</taxon>
        <taxon>Cottales</taxon>
        <taxon>Cyclopteridae</taxon>
        <taxon>Cyclopterus</taxon>
    </lineage>
</organism>
<dbReference type="PROSITE" id="PS50211">
    <property type="entry name" value="DENN"/>
    <property type="match status" value="1"/>
</dbReference>
<dbReference type="PROSITE" id="PS51498">
    <property type="entry name" value="MABP"/>
    <property type="match status" value="1"/>
</dbReference>
<gene>
    <name evidence="6" type="primary">dennd4c</name>
</gene>
<keyword evidence="1" id="KW-0344">Guanine-nucleotide releasing factor</keyword>
<evidence type="ECO:0000259" key="4">
    <source>
        <dbReference type="PROSITE" id="PS50211"/>
    </source>
</evidence>
<dbReference type="Pfam" id="PF03455">
    <property type="entry name" value="dDENN"/>
    <property type="match status" value="1"/>
</dbReference>
<evidence type="ECO:0000256" key="2">
    <source>
        <dbReference type="PROSITE-ProRule" id="PRU00708"/>
    </source>
</evidence>
<feature type="region of interest" description="Disordered" evidence="3">
    <location>
        <begin position="977"/>
        <end position="1012"/>
    </location>
</feature>
<evidence type="ECO:0000259" key="5">
    <source>
        <dbReference type="PROSITE" id="PS51498"/>
    </source>
</evidence>
<sequence length="1784" mass="198090">MIEDKGHRVTDYFVVAGLTDKSTPLEQDLSETKSSGPKAPITDLAVINRSAGETVPEGYTCIDSTYSGHPANLNHGSLKSPELFLCYKRGRGKSPLIDIGVLYEGKERLIQGCEVIQATPYGRCANVNNSSGTSQRIFITLRRAPPIQPQNSLAVTDICVIVTSKGEIPPHTFCKVEKNLNCGMWGSNVFLCYKKSVSASNSISYKAGLIFRYPEEDYESFPLSESVPLFCLPMGAKIECWDPNTRDPLPVFSTFVLTISSGEKVYGSAIQFYEPHPVDQLSEKQKIQLGLLTTVEKKVIPNRPVNSNKCICLLSRWPFFESFRKFLMFLYKLSVSGPQPLPIEKHISHFMHNVSFPSPQRPRILVQLSAHDNLILSQPVCTPLPLSGADYGTLLMNLGSENCATLLHFVLLESKILLHSLRPAVLTGVAEAVVAMIFPFQWQCPYIPLCPLSLAGVLNAPCPFIVGVDSRYFDLYDPPPDVVCVDLDTNTIYLSDEKRHSNWKNLPKKPGKSLINALSNLHHQLATGTHSILPENSAVDMTPIEADFTWHKKKTSLEMEIQEAFLRFMATILRGYRNYLKPITQEPSEKATAADSLYDLQGLLKSRDRAHQKFYSQLTKTQIFIRFIEECTFVSDKDTGLAFFDDCVEKLFPSDKITDKGTKVRLCESSEDTRLLELDESQKSEHTVFVMPPEPPVGDGTEPATRYTYKSFPRLHTELFDRPREFRPVLSSRPPGASLLLAKRTKQEIKLAYKMAKHFHSNPPLWARCLFSHCYSLWFICLPAAVRLSKSKSRAMLQAYNVLLKMRTTEVEVLDEVCYRVVMQLCGVWGLPVMAVRILVEMKKAGVHPNAITYGYYNKAVLESPWPSTNRSGLFMWTKLRNVLRGVAQFKHALKRDGPKPHLLILWSTGRQSDQGYGSKDELHQELMEPSHSAVLSTEGRNNPRAQHNGKKSSFHSSASAFKCVCTGKLFRRHSKTDNVSLPEDDASLPPGDGANQPQQQRQKSFAERSCSFSAETRDRMLLEKGVDHMASQMGADARILAAALCTGLSPSPNSVRSGLDIREAARGRGSSSRSSNSKRKQTETSEEDPGLRVPTLERADVEVGADPLSLLVTESDESASVSSLEPPRSMPAVVSRNLAEEIEMYMSLRSPLSVKSSSMELQQAQGDSADPPQPKQSLERRASLPVPPVKTPTGSPGDTPKRSPTTVTRSKTFAAKTKTPSSATRSPGPRSASLTALVKSSQGGSLGSVINSISAIKMDHLLSGPKIDVLKSSMKQAANVASKVWGAVASAYSYSDDEVSVFKGCYSFYLFIFKLYESPERGAIPGLVANGLNQSCTSLGSSSGSSDTGRGTHQTRKHSFSRGPDSEHGSLHHASSSSIYQNCALEVLMSSCSQCRSCEALVYDEEIMAGWTADDSNLNSDCPFCRAAFLPLLHVEFHDLRTMTGFYINPSASGDSIHSTSTQPIASSSADIKTPELITFPEEEPRETPDNLPVAHKRYNSSGTSLTRSNSVGGPLQSLDYSQRPGHGVSTTSLPCSLQAVSDGMGTKRPNPKPVSVPYLSPLVLRKELETLLENEGDQVIYTHKFLSQHPIIFWNLVWYFRRLDLPTHLPGLILTSEHCNNGVQLPLTSLSQDSKQVYVQLLWDNINLHQEHGEPLYLSWRTLLEKKGMLAPTDHQEIRTLLNTIVRNIQTNDIYGPINLLIREIKQRPEGVKRQRSIYREILFLSLVALGKENIDVEAFDREYRLAYDELSAEQLKSLHRIDEPPSPNVQWCLKCFGTPVI</sequence>
<feature type="domain" description="UDENN" evidence="4">
    <location>
        <begin position="189"/>
        <end position="640"/>
    </location>
</feature>
<reference evidence="6" key="1">
    <citation type="submission" date="2025-08" db="UniProtKB">
        <authorList>
            <consortium name="Ensembl"/>
        </authorList>
    </citation>
    <scope>IDENTIFICATION</scope>
</reference>
<evidence type="ECO:0000313" key="6">
    <source>
        <dbReference type="Ensembl" id="ENSCLMP00005022856.1"/>
    </source>
</evidence>
<dbReference type="Proteomes" id="UP000694565">
    <property type="component" value="Unplaced"/>
</dbReference>
<name>A0A8C2Z6R6_CYCLU</name>
<accession>A0A8C2Z6R6</accession>
<feature type="compositionally biased region" description="Polar residues" evidence="3">
    <location>
        <begin position="934"/>
        <end position="946"/>
    </location>
</feature>
<dbReference type="FunFam" id="2.100.10.50:FF:000001">
    <property type="entry name" value="DENN domain containing 4C"/>
    <property type="match status" value="1"/>
</dbReference>
<proteinExistence type="predicted"/>
<feature type="region of interest" description="Disordered" evidence="3">
    <location>
        <begin position="930"/>
        <end position="954"/>
    </location>
</feature>
<evidence type="ECO:0000256" key="3">
    <source>
        <dbReference type="SAM" id="MobiDB-lite"/>
    </source>
</evidence>
<protein>
    <submittedName>
        <fullName evidence="6">DENN domain containing 4C</fullName>
    </submittedName>
</protein>
<feature type="repeat" description="PPR" evidence="2">
    <location>
        <begin position="815"/>
        <end position="849"/>
    </location>
</feature>
<dbReference type="SMART" id="SM00801">
    <property type="entry name" value="dDENN"/>
    <property type="match status" value="1"/>
</dbReference>
<feature type="region of interest" description="Disordered" evidence="3">
    <location>
        <begin position="1157"/>
        <end position="1235"/>
    </location>
</feature>
<dbReference type="PANTHER" id="PTHR12296:SF17">
    <property type="entry name" value="DENN DOMAIN-CONTAINING PROTEIN 4C"/>
    <property type="match status" value="1"/>
</dbReference>
<dbReference type="InterPro" id="IPR023341">
    <property type="entry name" value="MABP"/>
</dbReference>
<keyword evidence="7" id="KW-1185">Reference proteome</keyword>
<feature type="region of interest" description="Disordered" evidence="3">
    <location>
        <begin position="1064"/>
        <end position="1101"/>
    </location>
</feature>
<dbReference type="Pfam" id="PF03456">
    <property type="entry name" value="uDENN"/>
    <property type="match status" value="1"/>
</dbReference>
<dbReference type="GO" id="GO:0031410">
    <property type="term" value="C:cytoplasmic vesicle"/>
    <property type="evidence" value="ECO:0007669"/>
    <property type="project" value="TreeGrafter"/>
</dbReference>
<feature type="region of interest" description="Disordered" evidence="3">
    <location>
        <begin position="1113"/>
        <end position="1132"/>
    </location>
</feature>
<dbReference type="GO" id="GO:0032483">
    <property type="term" value="P:regulation of Rab protein signal transduction"/>
    <property type="evidence" value="ECO:0007669"/>
    <property type="project" value="TreeGrafter"/>
</dbReference>